<name>A0A5B8RDE2_9ZZZZ</name>
<evidence type="ECO:0000313" key="1">
    <source>
        <dbReference type="EMBL" id="QEA06133.1"/>
    </source>
</evidence>
<organism evidence="1">
    <name type="scientific">uncultured organism</name>
    <dbReference type="NCBI Taxonomy" id="155900"/>
    <lineage>
        <taxon>unclassified sequences</taxon>
        <taxon>environmental samples</taxon>
    </lineage>
</organism>
<reference evidence="1" key="1">
    <citation type="submission" date="2019-06" db="EMBL/GenBank/DDBJ databases">
        <authorList>
            <person name="Murdoch R.W."/>
            <person name="Fathepure B."/>
        </authorList>
    </citation>
    <scope>NUCLEOTIDE SEQUENCE</scope>
</reference>
<dbReference type="AlphaFoldDB" id="A0A5B8RDE2"/>
<gene>
    <name evidence="1" type="ORF">KBTEX_02463</name>
</gene>
<protein>
    <submittedName>
        <fullName evidence="1">Uncharacterized protein</fullName>
    </submittedName>
</protein>
<dbReference type="EMBL" id="MN079126">
    <property type="protein sequence ID" value="QEA06133.1"/>
    <property type="molecule type" value="Genomic_DNA"/>
</dbReference>
<sequence length="93" mass="10399">MRAVRGAPWLREQMEKVVTLPRPRRRFHGWMRPVHGGKAHAVFRVPDGKAGWMLMFACNHASTRSRVVTDEQAPRCRVCLGRVGGDPPRGGAA</sequence>
<accession>A0A5B8RDE2</accession>
<proteinExistence type="predicted"/>